<organism evidence="1">
    <name type="scientific">Timema bartmani</name>
    <dbReference type="NCBI Taxonomy" id="61472"/>
    <lineage>
        <taxon>Eukaryota</taxon>
        <taxon>Metazoa</taxon>
        <taxon>Ecdysozoa</taxon>
        <taxon>Arthropoda</taxon>
        <taxon>Hexapoda</taxon>
        <taxon>Insecta</taxon>
        <taxon>Pterygota</taxon>
        <taxon>Neoptera</taxon>
        <taxon>Polyneoptera</taxon>
        <taxon>Phasmatodea</taxon>
        <taxon>Timematodea</taxon>
        <taxon>Timematoidea</taxon>
        <taxon>Timematidae</taxon>
        <taxon>Timema</taxon>
    </lineage>
</organism>
<dbReference type="EMBL" id="OD608205">
    <property type="protein sequence ID" value="CAD7451715.1"/>
    <property type="molecule type" value="Genomic_DNA"/>
</dbReference>
<sequence length="24" mass="3015">MEMVKNLSRVCLPFTQKDRYFFNF</sequence>
<reference evidence="1" key="1">
    <citation type="submission" date="2020-11" db="EMBL/GenBank/DDBJ databases">
        <authorList>
            <person name="Tran Van P."/>
        </authorList>
    </citation>
    <scope>NUCLEOTIDE SEQUENCE</scope>
</reference>
<gene>
    <name evidence="1" type="ORF">TBIB3V08_LOCUS13983</name>
</gene>
<name>A0A7R9FFE4_9NEOP</name>
<dbReference type="AlphaFoldDB" id="A0A7R9FFE4"/>
<evidence type="ECO:0000313" key="1">
    <source>
        <dbReference type="EMBL" id="CAD7451715.1"/>
    </source>
</evidence>
<protein>
    <submittedName>
        <fullName evidence="1">Uncharacterized protein</fullName>
    </submittedName>
</protein>
<accession>A0A7R9FFE4</accession>
<proteinExistence type="predicted"/>